<evidence type="ECO:0000313" key="13">
    <source>
        <dbReference type="EMBL" id="CAF1507559.1"/>
    </source>
</evidence>
<dbReference type="PANTHER" id="PTHR10582:SF2">
    <property type="entry name" value="INACTIVE"/>
    <property type="match status" value="1"/>
</dbReference>
<feature type="transmembrane region" description="Helical" evidence="12">
    <location>
        <begin position="439"/>
        <end position="458"/>
    </location>
</feature>
<keyword evidence="12" id="KW-0812">Transmembrane</keyword>
<keyword evidence="6" id="KW-0677">Repeat</keyword>
<accession>A0A815TU75</accession>
<evidence type="ECO:0000256" key="9">
    <source>
        <dbReference type="ARBA" id="ARBA00023303"/>
    </source>
</evidence>
<evidence type="ECO:0000256" key="10">
    <source>
        <dbReference type="PROSITE-ProRule" id="PRU00023"/>
    </source>
</evidence>
<name>A0A815TU75_9BILA</name>
<evidence type="ECO:0000256" key="7">
    <source>
        <dbReference type="ARBA" id="ARBA00022837"/>
    </source>
</evidence>
<gene>
    <name evidence="13" type="ORF">JYZ213_LOCUS43845</name>
</gene>
<keyword evidence="7" id="KW-0106">Calcium</keyword>
<dbReference type="Pfam" id="PF12796">
    <property type="entry name" value="Ank_2"/>
    <property type="match status" value="1"/>
</dbReference>
<dbReference type="PANTHER" id="PTHR10582">
    <property type="entry name" value="TRANSIENT RECEPTOR POTENTIAL ION CHANNEL PROTEIN"/>
    <property type="match status" value="1"/>
</dbReference>
<keyword evidence="4" id="KW-0109">Calcium transport</keyword>
<dbReference type="SUPFAM" id="SSF48403">
    <property type="entry name" value="Ankyrin repeat"/>
    <property type="match status" value="1"/>
</dbReference>
<evidence type="ECO:0000256" key="3">
    <source>
        <dbReference type="ARBA" id="ARBA00022475"/>
    </source>
</evidence>
<keyword evidence="2" id="KW-0813">Transport</keyword>
<keyword evidence="9" id="KW-0407">Ion channel</keyword>
<dbReference type="PROSITE" id="PS50088">
    <property type="entry name" value="ANK_REPEAT"/>
    <property type="match status" value="2"/>
</dbReference>
<feature type="region of interest" description="Disordered" evidence="11">
    <location>
        <begin position="26"/>
        <end position="65"/>
    </location>
</feature>
<dbReference type="Gene3D" id="1.25.40.20">
    <property type="entry name" value="Ankyrin repeat-containing domain"/>
    <property type="match status" value="1"/>
</dbReference>
<dbReference type="InterPro" id="IPR002110">
    <property type="entry name" value="Ankyrin_rpt"/>
</dbReference>
<keyword evidence="10" id="KW-0040">ANK repeat</keyword>
<evidence type="ECO:0008006" key="15">
    <source>
        <dbReference type="Google" id="ProtNLM"/>
    </source>
</evidence>
<protein>
    <recommendedName>
        <fullName evidence="15">Ion transport domain-containing protein</fullName>
    </recommendedName>
</protein>
<feature type="transmembrane region" description="Helical" evidence="12">
    <location>
        <begin position="521"/>
        <end position="543"/>
    </location>
</feature>
<evidence type="ECO:0000256" key="12">
    <source>
        <dbReference type="SAM" id="Phobius"/>
    </source>
</evidence>
<keyword evidence="3" id="KW-1003">Cell membrane</keyword>
<dbReference type="Pfam" id="PF00023">
    <property type="entry name" value="Ank"/>
    <property type="match status" value="1"/>
</dbReference>
<proteinExistence type="predicted"/>
<dbReference type="SMART" id="SM00248">
    <property type="entry name" value="ANK"/>
    <property type="match status" value="3"/>
</dbReference>
<evidence type="ECO:0000256" key="8">
    <source>
        <dbReference type="ARBA" id="ARBA00023065"/>
    </source>
</evidence>
<evidence type="ECO:0000256" key="5">
    <source>
        <dbReference type="ARBA" id="ARBA00022673"/>
    </source>
</evidence>
<reference evidence="13" key="1">
    <citation type="submission" date="2021-02" db="EMBL/GenBank/DDBJ databases">
        <authorList>
            <person name="Nowell W R."/>
        </authorList>
    </citation>
    <scope>NUCLEOTIDE SEQUENCE</scope>
</reference>
<dbReference type="InterPro" id="IPR036770">
    <property type="entry name" value="Ankyrin_rpt-contain_sf"/>
</dbReference>
<keyword evidence="12" id="KW-0472">Membrane</keyword>
<keyword evidence="5" id="KW-0107">Calcium channel</keyword>
<evidence type="ECO:0000256" key="4">
    <source>
        <dbReference type="ARBA" id="ARBA00022568"/>
    </source>
</evidence>
<dbReference type="AlphaFoldDB" id="A0A815TU75"/>
<comment type="caution">
    <text evidence="13">The sequence shown here is derived from an EMBL/GenBank/DDBJ whole genome shotgun (WGS) entry which is preliminary data.</text>
</comment>
<dbReference type="GO" id="GO:0005886">
    <property type="term" value="C:plasma membrane"/>
    <property type="evidence" value="ECO:0007669"/>
    <property type="project" value="UniProtKB-SubCell"/>
</dbReference>
<feature type="repeat" description="ANK" evidence="10">
    <location>
        <begin position="152"/>
        <end position="184"/>
    </location>
</feature>
<feature type="transmembrane region" description="Helical" evidence="12">
    <location>
        <begin position="627"/>
        <end position="649"/>
    </location>
</feature>
<feature type="transmembrane region" description="Helical" evidence="12">
    <location>
        <begin position="550"/>
        <end position="572"/>
    </location>
</feature>
<sequence>MKAIKIPNSALLDVFGRPVAINSHDLHRPSVTVRPSHTGPVDKSSSNNQNEVDKKSATGLASISTPENPERLTVIGETPLHIAVVYNDISSVKLLIKHGVDVNKRVVGDYVSEQKKPTDEAKSGRRKKFRRTETIQKQFNPQTSNPESHAYFGEYPLAFAAAFGHTEIYDYLIEHGADPNMQDTYGNTVLHVLVIRDQMEMFKHAIRHSSKKARTDVRNNSDLTPLTLAAKLGRREIFIESLELSHVEIWRYSNIKCCTYPLRGIDTITDGGQIDWNSSLMSIVSGKTEDHLDMLDNMVIERLLNDKWSSFARVNFVRQLILLCLHLLSLTTAEIWRYSNIKCCTYPLRGIDTITDGGQIDWNSSLMSIVSGKTEDHLDMLDNMVIERLLNDKWSSFARVNFVRQLILLCLHLLSLTTAVCLRNPKDTQTFPRKIICHIAEFCVLCGCIISIFALQAKEIYLQGFNYYIQNLKSYPEKLLYQCSCILIILAVPFRILYLTTDNVTFGYVEDGLVSLAVPGTFLFFLFFGRIYALTGAFIVMIFEMITGDIATFGVIYVIVITAFGQVFYLLFRDTTEGGNCERAALNDTCEIDKMCSFQNFEAWMTMVHFTMGEFDFSRFDLTHYSYLVKCLFVVFMILTPILLLNMLIASM</sequence>
<comment type="subcellular location">
    <subcellularLocation>
        <location evidence="1">Cell membrane</location>
        <topology evidence="1">Multi-pass membrane protein</topology>
    </subcellularLocation>
</comment>
<organism evidence="13 14">
    <name type="scientific">Adineta steineri</name>
    <dbReference type="NCBI Taxonomy" id="433720"/>
    <lineage>
        <taxon>Eukaryota</taxon>
        <taxon>Metazoa</taxon>
        <taxon>Spiralia</taxon>
        <taxon>Gnathifera</taxon>
        <taxon>Rotifera</taxon>
        <taxon>Eurotatoria</taxon>
        <taxon>Bdelloidea</taxon>
        <taxon>Adinetida</taxon>
        <taxon>Adinetidae</taxon>
        <taxon>Adineta</taxon>
    </lineage>
</organism>
<evidence type="ECO:0000256" key="11">
    <source>
        <dbReference type="SAM" id="MobiDB-lite"/>
    </source>
</evidence>
<dbReference type="InterPro" id="IPR024862">
    <property type="entry name" value="TRPV"/>
</dbReference>
<keyword evidence="12" id="KW-1133">Transmembrane helix</keyword>
<feature type="non-terminal residue" evidence="13">
    <location>
        <position position="1"/>
    </location>
</feature>
<dbReference type="EMBL" id="CAJNOG010002500">
    <property type="protein sequence ID" value="CAF1507559.1"/>
    <property type="molecule type" value="Genomic_DNA"/>
</dbReference>
<dbReference type="GO" id="GO:0005262">
    <property type="term" value="F:calcium channel activity"/>
    <property type="evidence" value="ECO:0007669"/>
    <property type="project" value="UniProtKB-KW"/>
</dbReference>
<dbReference type="PROSITE" id="PS50297">
    <property type="entry name" value="ANK_REP_REGION"/>
    <property type="match status" value="2"/>
</dbReference>
<evidence type="ECO:0000313" key="14">
    <source>
        <dbReference type="Proteomes" id="UP000663845"/>
    </source>
</evidence>
<evidence type="ECO:0000256" key="2">
    <source>
        <dbReference type="ARBA" id="ARBA00022448"/>
    </source>
</evidence>
<dbReference type="GO" id="GO:0098703">
    <property type="term" value="P:calcium ion import across plasma membrane"/>
    <property type="evidence" value="ECO:0007669"/>
    <property type="project" value="TreeGrafter"/>
</dbReference>
<evidence type="ECO:0000256" key="1">
    <source>
        <dbReference type="ARBA" id="ARBA00004651"/>
    </source>
</evidence>
<feature type="transmembrane region" description="Helical" evidence="12">
    <location>
        <begin position="479"/>
        <end position="501"/>
    </location>
</feature>
<keyword evidence="8" id="KW-0406">Ion transport</keyword>
<dbReference type="Proteomes" id="UP000663845">
    <property type="component" value="Unassembled WGS sequence"/>
</dbReference>
<feature type="repeat" description="ANK" evidence="10">
    <location>
        <begin position="75"/>
        <end position="107"/>
    </location>
</feature>
<evidence type="ECO:0000256" key="6">
    <source>
        <dbReference type="ARBA" id="ARBA00022737"/>
    </source>
</evidence>